<organism evidence="6 7">
    <name type="scientific">Wickerhamiella sorbophila</name>
    <dbReference type="NCBI Taxonomy" id="45607"/>
    <lineage>
        <taxon>Eukaryota</taxon>
        <taxon>Fungi</taxon>
        <taxon>Dikarya</taxon>
        <taxon>Ascomycota</taxon>
        <taxon>Saccharomycotina</taxon>
        <taxon>Dipodascomycetes</taxon>
        <taxon>Dipodascales</taxon>
        <taxon>Trichomonascaceae</taxon>
        <taxon>Wickerhamiella</taxon>
    </lineage>
</organism>
<dbReference type="SUPFAM" id="SSF56281">
    <property type="entry name" value="Metallo-hydrolase/oxidoreductase"/>
    <property type="match status" value="1"/>
</dbReference>
<evidence type="ECO:0000259" key="5">
    <source>
        <dbReference type="SMART" id="SM00849"/>
    </source>
</evidence>
<evidence type="ECO:0000313" key="7">
    <source>
        <dbReference type="Proteomes" id="UP000238350"/>
    </source>
</evidence>
<keyword evidence="2" id="KW-0378">Hydrolase</keyword>
<dbReference type="STRING" id="45607.A0A2T0FF38"/>
<gene>
    <name evidence="6" type="ORF">B9G98_01197</name>
</gene>
<evidence type="ECO:0000313" key="6">
    <source>
        <dbReference type="EMBL" id="PRT53577.1"/>
    </source>
</evidence>
<dbReference type="Gene3D" id="3.40.50.12650">
    <property type="match status" value="1"/>
</dbReference>
<dbReference type="Proteomes" id="UP000238350">
    <property type="component" value="Unassembled WGS sequence"/>
</dbReference>
<dbReference type="GeneID" id="36514946"/>
<dbReference type="Pfam" id="PF00753">
    <property type="entry name" value="Lactamase_B"/>
    <property type="match status" value="1"/>
</dbReference>
<evidence type="ECO:0000256" key="3">
    <source>
        <dbReference type="ARBA" id="ARBA00022839"/>
    </source>
</evidence>
<feature type="region of interest" description="Disordered" evidence="4">
    <location>
        <begin position="427"/>
        <end position="456"/>
    </location>
</feature>
<protein>
    <submittedName>
        <fullName evidence="6">5' exonuclease Apollo</fullName>
    </submittedName>
</protein>
<accession>A0A2T0FF38</accession>
<dbReference type="GO" id="GO:0035312">
    <property type="term" value="F:5'-3' DNA exonuclease activity"/>
    <property type="evidence" value="ECO:0007669"/>
    <property type="project" value="TreeGrafter"/>
</dbReference>
<dbReference type="AlphaFoldDB" id="A0A2T0FF38"/>
<dbReference type="InterPro" id="IPR036866">
    <property type="entry name" value="RibonucZ/Hydroxyglut_hydro"/>
</dbReference>
<name>A0A2T0FF38_9ASCO</name>
<dbReference type="GO" id="GO:0036297">
    <property type="term" value="P:interstrand cross-link repair"/>
    <property type="evidence" value="ECO:0007669"/>
    <property type="project" value="TreeGrafter"/>
</dbReference>
<evidence type="ECO:0000256" key="4">
    <source>
        <dbReference type="SAM" id="MobiDB-lite"/>
    </source>
</evidence>
<dbReference type="PANTHER" id="PTHR23240">
    <property type="entry name" value="DNA CROSS-LINK REPAIR PROTEIN PSO2/SNM1-RELATED"/>
    <property type="match status" value="1"/>
</dbReference>
<dbReference type="Gene3D" id="3.60.15.10">
    <property type="entry name" value="Ribonuclease Z/Hydroxyacylglutathione hydrolase-like"/>
    <property type="match status" value="1"/>
</dbReference>
<evidence type="ECO:0000256" key="1">
    <source>
        <dbReference type="ARBA" id="ARBA00022722"/>
    </source>
</evidence>
<dbReference type="SMART" id="SM00849">
    <property type="entry name" value="Lactamase_B"/>
    <property type="match status" value="1"/>
</dbReference>
<dbReference type="OrthoDB" id="5561659at2759"/>
<evidence type="ECO:0000256" key="2">
    <source>
        <dbReference type="ARBA" id="ARBA00022801"/>
    </source>
</evidence>
<dbReference type="GO" id="GO:0006303">
    <property type="term" value="P:double-strand break repair via nonhomologous end joining"/>
    <property type="evidence" value="ECO:0007669"/>
    <property type="project" value="TreeGrafter"/>
</dbReference>
<keyword evidence="3 6" id="KW-0269">Exonuclease</keyword>
<dbReference type="GO" id="GO:0000723">
    <property type="term" value="P:telomere maintenance"/>
    <property type="evidence" value="ECO:0007669"/>
    <property type="project" value="TreeGrafter"/>
</dbReference>
<proteinExistence type="predicted"/>
<comment type="caution">
    <text evidence="6">The sequence shown here is derived from an EMBL/GenBank/DDBJ whole genome shotgun (WGS) entry which is preliminary data.</text>
</comment>
<feature type="domain" description="Metallo-beta-lactamase" evidence="5">
    <location>
        <begin position="4"/>
        <end position="171"/>
    </location>
</feature>
<dbReference type="InterPro" id="IPR001279">
    <property type="entry name" value="Metallo-B-lactamas"/>
</dbReference>
<dbReference type="RefSeq" id="XP_024663523.1">
    <property type="nucleotide sequence ID" value="XM_024807755.1"/>
</dbReference>
<keyword evidence="1" id="KW-0540">Nuclease</keyword>
<sequence length="485" mass="54512">MQIDEFPGLQVDDFRIRETQPQLSLCLLTHMHSDHLSGLERLSYHSPPVYCSAATRAMVLNLRHNNGDGPLKYHHLRKEGGGIEILQALDVGIPHQLTCQSRTVQVTLIPTVHCPGATMFLVDDGNTAILFTGDIRCEAWHVNALSHHPALLPFTLGQAISLYVDNTFEQHDNPDQHYDENSVGVAELLATIDSDNTKYPDNIHFALVASSTGYEEALIALALRFQTKIHLDSYYYHCYMAAADTCPLARQIIGLSTINPASARVHWCRKGHCENRDGPLTIYLSPRVTMSQSDIDERNRKLDIRDFPGGTYNEQTLFVHTESAIRYVLSQDGHTLLPGHIYFKFSRHASLPELVHFKAMFPACTVKSLAGEPIPQLDPDAVVQLKIYRKKAWSTPVTAVKRKMSVHSSTESNGDILDFLHQQAQESSLSTPPASPRKDSVRTAEPSIESTSNESKVLEETLRNNLDEWFNLKFDWKNSPIYGYK</sequence>
<dbReference type="GO" id="GO:0003684">
    <property type="term" value="F:damaged DNA binding"/>
    <property type="evidence" value="ECO:0007669"/>
    <property type="project" value="TreeGrafter"/>
</dbReference>
<reference evidence="6 7" key="1">
    <citation type="submission" date="2017-04" db="EMBL/GenBank/DDBJ databases">
        <title>Genome sequencing of [Candida] sorbophila.</title>
        <authorList>
            <person name="Ahn J.O."/>
        </authorList>
    </citation>
    <scope>NUCLEOTIDE SEQUENCE [LARGE SCALE GENOMIC DNA]</scope>
    <source>
        <strain evidence="6 7">DS02</strain>
    </source>
</reference>
<dbReference type="PANTHER" id="PTHR23240:SF8">
    <property type="entry name" value="PROTEIN ARTEMIS"/>
    <property type="match status" value="1"/>
</dbReference>
<keyword evidence="7" id="KW-1185">Reference proteome</keyword>
<dbReference type="EMBL" id="NDIQ01000001">
    <property type="protein sequence ID" value="PRT53577.1"/>
    <property type="molecule type" value="Genomic_DNA"/>
</dbReference>